<name>A0ABX2ZYF5_9GAMM</name>
<reference evidence="1 2" key="1">
    <citation type="submission" date="2016-08" db="EMBL/GenBank/DDBJ databases">
        <title>Draft genome sequence of Candidatus Piscirickettsia litoralis, from seawater.</title>
        <authorList>
            <person name="Wan X."/>
            <person name="Lee A.J."/>
            <person name="Hou S."/>
            <person name="Donachie S.P."/>
        </authorList>
    </citation>
    <scope>NUCLEOTIDE SEQUENCE [LARGE SCALE GENOMIC DNA]</scope>
    <source>
        <strain evidence="1 2">Y2</strain>
    </source>
</reference>
<keyword evidence="2" id="KW-1185">Reference proteome</keyword>
<organism evidence="1 2">
    <name type="scientific">Piscirickettsia litoralis</name>
    <dbReference type="NCBI Taxonomy" id="1891921"/>
    <lineage>
        <taxon>Bacteria</taxon>
        <taxon>Pseudomonadati</taxon>
        <taxon>Pseudomonadota</taxon>
        <taxon>Gammaproteobacteria</taxon>
        <taxon>Thiotrichales</taxon>
        <taxon>Piscirickettsiaceae</taxon>
        <taxon>Piscirickettsia</taxon>
    </lineage>
</organism>
<evidence type="ECO:0000313" key="1">
    <source>
        <dbReference type="EMBL" id="ODN41637.1"/>
    </source>
</evidence>
<gene>
    <name evidence="1" type="ORF">BGC07_16215</name>
</gene>
<dbReference type="Proteomes" id="UP000094329">
    <property type="component" value="Unassembled WGS sequence"/>
</dbReference>
<proteinExistence type="predicted"/>
<evidence type="ECO:0000313" key="2">
    <source>
        <dbReference type="Proteomes" id="UP000094329"/>
    </source>
</evidence>
<protein>
    <submittedName>
        <fullName evidence="1">Uncharacterized protein</fullName>
    </submittedName>
</protein>
<accession>A0ABX2ZYF5</accession>
<dbReference type="RefSeq" id="WP_069314101.1">
    <property type="nucleotide sequence ID" value="NZ_MDTU01000002.1"/>
</dbReference>
<comment type="caution">
    <text evidence="1">The sequence shown here is derived from an EMBL/GenBank/DDBJ whole genome shotgun (WGS) entry which is preliminary data.</text>
</comment>
<sequence>MLLQIKITVDKLKKDSVNDLLESKAKHSDMKSIVDVANNINALTNEGGVSGGASSAKLKFGLTLESVMRDLIRSKDGNF</sequence>
<dbReference type="EMBL" id="MDTU01000002">
    <property type="protein sequence ID" value="ODN41637.1"/>
    <property type="molecule type" value="Genomic_DNA"/>
</dbReference>